<evidence type="ECO:0000256" key="13">
    <source>
        <dbReference type="ARBA" id="ARBA00023212"/>
    </source>
</evidence>
<dbReference type="GO" id="GO:0008608">
    <property type="term" value="P:attachment of spindle microtubules to kinetochore"/>
    <property type="evidence" value="ECO:0007669"/>
    <property type="project" value="InterPro"/>
</dbReference>
<accession>A0A9P8UVM2</accession>
<evidence type="ECO:0000313" key="19">
    <source>
        <dbReference type="Proteomes" id="UP000758603"/>
    </source>
</evidence>
<evidence type="ECO:0000256" key="10">
    <source>
        <dbReference type="ARBA" id="ARBA00022776"/>
    </source>
</evidence>
<dbReference type="EMBL" id="JAGPXC010000001">
    <property type="protein sequence ID" value="KAH6659047.1"/>
    <property type="molecule type" value="Genomic_DNA"/>
</dbReference>
<dbReference type="AlphaFoldDB" id="A0A9P8UVM2"/>
<dbReference type="GO" id="GO:0072686">
    <property type="term" value="C:mitotic spindle"/>
    <property type="evidence" value="ECO:0007669"/>
    <property type="project" value="InterPro"/>
</dbReference>
<protein>
    <recommendedName>
        <fullName evidence="5">DASH complex subunit ASK1</fullName>
    </recommendedName>
</protein>
<dbReference type="GO" id="GO:0051301">
    <property type="term" value="P:cell division"/>
    <property type="evidence" value="ECO:0007669"/>
    <property type="project" value="UniProtKB-KW"/>
</dbReference>
<evidence type="ECO:0000256" key="2">
    <source>
        <dbReference type="ARBA" id="ARBA00004186"/>
    </source>
</evidence>
<comment type="subcellular location">
    <subcellularLocation>
        <location evidence="3">Chromosome</location>
        <location evidence="3">Centromere</location>
        <location evidence="3">Kinetochore</location>
    </subcellularLocation>
    <subcellularLocation>
        <location evidence="2">Cytoplasm</location>
        <location evidence="2">Cytoskeleton</location>
        <location evidence="2">Spindle</location>
    </subcellularLocation>
    <subcellularLocation>
        <location evidence="1">Nucleus</location>
    </subcellularLocation>
</comment>
<evidence type="ECO:0000256" key="12">
    <source>
        <dbReference type="ARBA" id="ARBA00022838"/>
    </source>
</evidence>
<keyword evidence="16" id="KW-0137">Centromere</keyword>
<dbReference type="Proteomes" id="UP000758603">
    <property type="component" value="Unassembled WGS sequence"/>
</dbReference>
<feature type="region of interest" description="Disordered" evidence="17">
    <location>
        <begin position="271"/>
        <end position="290"/>
    </location>
</feature>
<feature type="region of interest" description="Disordered" evidence="17">
    <location>
        <begin position="192"/>
        <end position="213"/>
    </location>
</feature>
<dbReference type="GeneID" id="70135029"/>
<feature type="compositionally biased region" description="Basic and acidic residues" evidence="17">
    <location>
        <begin position="353"/>
        <end position="370"/>
    </location>
</feature>
<evidence type="ECO:0000256" key="5">
    <source>
        <dbReference type="ARBA" id="ARBA00014520"/>
    </source>
</evidence>
<evidence type="ECO:0000313" key="18">
    <source>
        <dbReference type="EMBL" id="KAH6659047.1"/>
    </source>
</evidence>
<feature type="region of interest" description="Disordered" evidence="17">
    <location>
        <begin position="85"/>
        <end position="176"/>
    </location>
</feature>
<proteinExistence type="inferred from homology"/>
<comment type="caution">
    <text evidence="18">The sequence shown here is derived from an EMBL/GenBank/DDBJ whole genome shotgun (WGS) entry which is preliminary data.</text>
</comment>
<name>A0A9P8UVM2_9PEZI</name>
<keyword evidence="7" id="KW-0963">Cytoplasm</keyword>
<keyword evidence="11" id="KW-0159">Chromosome partition</keyword>
<keyword evidence="8" id="KW-0132">Cell division</keyword>
<dbReference type="PANTHER" id="PTHR28200:SF1">
    <property type="entry name" value="DASH COMPLEX SUBUNIT ASK1"/>
    <property type="match status" value="1"/>
</dbReference>
<reference evidence="18" key="1">
    <citation type="journal article" date="2021" name="Nat. Commun.">
        <title>Genetic determinants of endophytism in the Arabidopsis root mycobiome.</title>
        <authorList>
            <person name="Mesny F."/>
            <person name="Miyauchi S."/>
            <person name="Thiergart T."/>
            <person name="Pickel B."/>
            <person name="Atanasova L."/>
            <person name="Karlsson M."/>
            <person name="Huettel B."/>
            <person name="Barry K.W."/>
            <person name="Haridas S."/>
            <person name="Chen C."/>
            <person name="Bauer D."/>
            <person name="Andreopoulos W."/>
            <person name="Pangilinan J."/>
            <person name="LaButti K."/>
            <person name="Riley R."/>
            <person name="Lipzen A."/>
            <person name="Clum A."/>
            <person name="Drula E."/>
            <person name="Henrissat B."/>
            <person name="Kohler A."/>
            <person name="Grigoriev I.V."/>
            <person name="Martin F.M."/>
            <person name="Hacquard S."/>
        </authorList>
    </citation>
    <scope>NUCLEOTIDE SEQUENCE</scope>
    <source>
        <strain evidence="18">MPI-SDFR-AT-0073</strain>
    </source>
</reference>
<evidence type="ECO:0000256" key="14">
    <source>
        <dbReference type="ARBA" id="ARBA00023242"/>
    </source>
</evidence>
<feature type="compositionally biased region" description="Acidic residues" evidence="17">
    <location>
        <begin position="371"/>
        <end position="382"/>
    </location>
</feature>
<evidence type="ECO:0000256" key="6">
    <source>
        <dbReference type="ARBA" id="ARBA00022454"/>
    </source>
</evidence>
<dbReference type="GO" id="GO:0005874">
    <property type="term" value="C:microtubule"/>
    <property type="evidence" value="ECO:0007669"/>
    <property type="project" value="UniProtKB-KW"/>
</dbReference>
<dbReference type="Pfam" id="PF08655">
    <property type="entry name" value="DASH_Ask1"/>
    <property type="match status" value="1"/>
</dbReference>
<keyword evidence="19" id="KW-1185">Reference proteome</keyword>
<sequence length="449" mass="49890">MSRPGPSRNLTLTEELEKLEQSITLTLQEIDHNFSKAHRIVTSSILPLVEQYGEHSKNVWEASKFWKQFFEASANVSLSGYEELANENGGEDNTASVTEGAGGDDETTRIADSTTSEEEEHEYTPAGHDQDDTGDQSAYAEHTRHRDVEDSLLDDGSLAGSTPRPPATKSMRTMQFAEMDSPYETLRREMKNEAAATSSHDFMHHDEDEDEDDTMQLPDMATQTRLPDMSMNPMSSSILEAPSPMQDRGAKGKNKDPLLHKLLDKNYRIQATPHKLSPVKLPPGRAPVEDKDLTRRALWQNSPMSSPEIAAPTLRTNLYSAASPLKSRGMPRGLGDGPRTPGVSVQTPATSRKTRDVFAEEKGKSKRDPDEMYWSDDDDDEAFGGMSPPKTIQFALPPSKLMQTPAREASKRIVDDILLTAGAAPQYLEDEEYSPTMVKMNKDILDDTF</sequence>
<feature type="region of interest" description="Disordered" evidence="17">
    <location>
        <begin position="225"/>
        <end position="256"/>
    </location>
</feature>
<gene>
    <name evidence="18" type="ORF">BKA67DRAFT_652311</name>
</gene>
<keyword evidence="9" id="KW-0493">Microtubule</keyword>
<dbReference type="OrthoDB" id="5573898at2759"/>
<keyword evidence="10" id="KW-0498">Mitosis</keyword>
<dbReference type="InterPro" id="IPR013964">
    <property type="entry name" value="DASH_Ask1"/>
</dbReference>
<feature type="region of interest" description="Disordered" evidence="17">
    <location>
        <begin position="324"/>
        <end position="390"/>
    </location>
</feature>
<evidence type="ECO:0000256" key="9">
    <source>
        <dbReference type="ARBA" id="ARBA00022701"/>
    </source>
</evidence>
<evidence type="ECO:0000256" key="4">
    <source>
        <dbReference type="ARBA" id="ARBA00010731"/>
    </source>
</evidence>
<evidence type="ECO:0000256" key="1">
    <source>
        <dbReference type="ARBA" id="ARBA00004123"/>
    </source>
</evidence>
<keyword evidence="15" id="KW-0131">Cell cycle</keyword>
<organism evidence="18 19">
    <name type="scientific">Truncatella angustata</name>
    <dbReference type="NCBI Taxonomy" id="152316"/>
    <lineage>
        <taxon>Eukaryota</taxon>
        <taxon>Fungi</taxon>
        <taxon>Dikarya</taxon>
        <taxon>Ascomycota</taxon>
        <taxon>Pezizomycotina</taxon>
        <taxon>Sordariomycetes</taxon>
        <taxon>Xylariomycetidae</taxon>
        <taxon>Amphisphaeriales</taxon>
        <taxon>Sporocadaceae</taxon>
        <taxon>Truncatella</taxon>
    </lineage>
</organism>
<keyword evidence="6" id="KW-0158">Chromosome</keyword>
<dbReference type="PANTHER" id="PTHR28200">
    <property type="entry name" value="DASH COMPLEX SUBUNIT ASK1"/>
    <property type="match status" value="1"/>
</dbReference>
<evidence type="ECO:0000256" key="8">
    <source>
        <dbReference type="ARBA" id="ARBA00022618"/>
    </source>
</evidence>
<evidence type="ECO:0000256" key="16">
    <source>
        <dbReference type="ARBA" id="ARBA00023328"/>
    </source>
</evidence>
<keyword evidence="13" id="KW-0206">Cytoskeleton</keyword>
<evidence type="ECO:0000256" key="3">
    <source>
        <dbReference type="ARBA" id="ARBA00004629"/>
    </source>
</evidence>
<evidence type="ECO:0000256" key="15">
    <source>
        <dbReference type="ARBA" id="ARBA00023306"/>
    </source>
</evidence>
<dbReference type="GO" id="GO:0042729">
    <property type="term" value="C:DASH complex"/>
    <property type="evidence" value="ECO:0007669"/>
    <property type="project" value="InterPro"/>
</dbReference>
<evidence type="ECO:0000256" key="17">
    <source>
        <dbReference type="SAM" id="MobiDB-lite"/>
    </source>
</evidence>
<dbReference type="RefSeq" id="XP_045963178.1">
    <property type="nucleotide sequence ID" value="XM_046106138.1"/>
</dbReference>
<evidence type="ECO:0000256" key="11">
    <source>
        <dbReference type="ARBA" id="ARBA00022829"/>
    </source>
</evidence>
<keyword evidence="12" id="KW-0995">Kinetochore</keyword>
<dbReference type="GO" id="GO:0044732">
    <property type="term" value="C:mitotic spindle pole body"/>
    <property type="evidence" value="ECO:0007669"/>
    <property type="project" value="TreeGrafter"/>
</dbReference>
<evidence type="ECO:0000256" key="7">
    <source>
        <dbReference type="ARBA" id="ARBA00022490"/>
    </source>
</evidence>
<comment type="similarity">
    <text evidence="4">Belongs to the DASH complex ASK1 family.</text>
</comment>
<keyword evidence="14" id="KW-0539">Nucleus</keyword>